<evidence type="ECO:0000256" key="1">
    <source>
        <dbReference type="ARBA" id="ARBA00005417"/>
    </source>
</evidence>
<protein>
    <submittedName>
        <fullName evidence="6">ABC transporter ATP-binding protein</fullName>
    </submittedName>
</protein>
<evidence type="ECO:0000256" key="4">
    <source>
        <dbReference type="ARBA" id="ARBA00022840"/>
    </source>
</evidence>
<evidence type="ECO:0000313" key="6">
    <source>
        <dbReference type="EMBL" id="BAP86146.1"/>
    </source>
</evidence>
<gene>
    <name evidence="6" type="ORF">LOOC260_116390</name>
</gene>
<feature type="domain" description="ABC transporter" evidence="5">
    <location>
        <begin position="5"/>
        <end position="222"/>
    </location>
</feature>
<dbReference type="InterPro" id="IPR027417">
    <property type="entry name" value="P-loop_NTPase"/>
</dbReference>
<dbReference type="PANTHER" id="PTHR42798">
    <property type="entry name" value="LIPOPROTEIN-RELEASING SYSTEM ATP-BINDING PROTEIN LOLD"/>
    <property type="match status" value="1"/>
</dbReference>
<dbReference type="RefSeq" id="WP_041094219.1">
    <property type="nucleotide sequence ID" value="NZ_AP014680.1"/>
</dbReference>
<dbReference type="EMBL" id="AP014680">
    <property type="protein sequence ID" value="BAP86146.1"/>
    <property type="molecule type" value="Genomic_DNA"/>
</dbReference>
<keyword evidence="2" id="KW-0813">Transport</keyword>
<sequence length="223" mass="24652">MNPVLQMQNISKQFKSGDQLVDALSSVNFSIQAGEFISVLGPSGSGKSTFLTLAGCLQHPSDGVIRFNGQSLGNLTVKQQTKFRFDQIGFVLQSSNLISFLSVLEHFQFIDKLAGRSFNRVKAQELLENLGVTQLTAYPNQLSGGQRQRVAIAKALYNNPQLILADEPTASLDTQRSFQVVDQLVAEAHQRNKAAIMVTHDERLISKSDQVYRIEDGKMQHVS</sequence>
<reference evidence="6 7" key="1">
    <citation type="submission" date="2014-11" db="EMBL/GenBank/DDBJ databases">
        <title>Complete genome sequence and analysis of Lactobacillus hokkaidonensis LOOC260T.</title>
        <authorList>
            <person name="Tanizawa Y."/>
            <person name="Tohno M."/>
            <person name="Kaminuma E."/>
            <person name="Nakamura Y."/>
            <person name="Arita M."/>
        </authorList>
    </citation>
    <scope>NUCLEOTIDE SEQUENCE [LARGE SCALE GENOMIC DNA]</scope>
    <source>
        <strain evidence="6 7">LOOC260</strain>
    </source>
</reference>
<dbReference type="SUPFAM" id="SSF52540">
    <property type="entry name" value="P-loop containing nucleoside triphosphate hydrolases"/>
    <property type="match status" value="1"/>
</dbReference>
<dbReference type="PROSITE" id="PS50893">
    <property type="entry name" value="ABC_TRANSPORTER_2"/>
    <property type="match status" value="1"/>
</dbReference>
<keyword evidence="4 6" id="KW-0067">ATP-binding</keyword>
<dbReference type="InterPro" id="IPR017871">
    <property type="entry name" value="ABC_transporter-like_CS"/>
</dbReference>
<dbReference type="GO" id="GO:0016887">
    <property type="term" value="F:ATP hydrolysis activity"/>
    <property type="evidence" value="ECO:0007669"/>
    <property type="project" value="InterPro"/>
</dbReference>
<comment type="similarity">
    <text evidence="1">Belongs to the ABC transporter superfamily.</text>
</comment>
<dbReference type="InterPro" id="IPR003439">
    <property type="entry name" value="ABC_transporter-like_ATP-bd"/>
</dbReference>
<evidence type="ECO:0000313" key="7">
    <source>
        <dbReference type="Proteomes" id="UP000031620"/>
    </source>
</evidence>
<dbReference type="SMART" id="SM00382">
    <property type="entry name" value="AAA"/>
    <property type="match status" value="1"/>
</dbReference>
<evidence type="ECO:0000259" key="5">
    <source>
        <dbReference type="PROSITE" id="PS50893"/>
    </source>
</evidence>
<dbReference type="PROSITE" id="PS00211">
    <property type="entry name" value="ABC_TRANSPORTER_1"/>
    <property type="match status" value="1"/>
</dbReference>
<dbReference type="InterPro" id="IPR017911">
    <property type="entry name" value="MacB-like_ATP-bd"/>
</dbReference>
<evidence type="ECO:0000256" key="2">
    <source>
        <dbReference type="ARBA" id="ARBA00022448"/>
    </source>
</evidence>
<evidence type="ECO:0000256" key="3">
    <source>
        <dbReference type="ARBA" id="ARBA00022741"/>
    </source>
</evidence>
<dbReference type="Gene3D" id="3.40.50.300">
    <property type="entry name" value="P-loop containing nucleotide triphosphate hydrolases"/>
    <property type="match status" value="1"/>
</dbReference>
<dbReference type="InterPro" id="IPR003593">
    <property type="entry name" value="AAA+_ATPase"/>
</dbReference>
<dbReference type="KEGG" id="lho:LOOC260_116390"/>
<accession>A0A0A1H0D6</accession>
<dbReference type="HOGENOM" id="CLU_000604_1_22_9"/>
<dbReference type="PANTHER" id="PTHR42798:SF6">
    <property type="entry name" value="CELL DIVISION ATP-BINDING PROTEIN FTSE"/>
    <property type="match status" value="1"/>
</dbReference>
<name>A0A0A1H0D6_9LACO</name>
<dbReference type="STRING" id="1291742.LOOC260_116390"/>
<keyword evidence="3" id="KW-0547">Nucleotide-binding</keyword>
<organism evidence="6 7">
    <name type="scientific">Paucilactobacillus hokkaidonensis JCM 18461</name>
    <dbReference type="NCBI Taxonomy" id="1291742"/>
    <lineage>
        <taxon>Bacteria</taxon>
        <taxon>Bacillati</taxon>
        <taxon>Bacillota</taxon>
        <taxon>Bacilli</taxon>
        <taxon>Lactobacillales</taxon>
        <taxon>Lactobacillaceae</taxon>
        <taxon>Paucilactobacillus</taxon>
    </lineage>
</organism>
<proteinExistence type="inferred from homology"/>
<dbReference type="Pfam" id="PF00005">
    <property type="entry name" value="ABC_tran"/>
    <property type="match status" value="1"/>
</dbReference>
<dbReference type="AlphaFoldDB" id="A0A0A1H0D6"/>
<dbReference type="CDD" id="cd03255">
    <property type="entry name" value="ABC_MJ0796_LolCDE_FtsE"/>
    <property type="match status" value="1"/>
</dbReference>
<dbReference type="GO" id="GO:0005524">
    <property type="term" value="F:ATP binding"/>
    <property type="evidence" value="ECO:0007669"/>
    <property type="project" value="UniProtKB-KW"/>
</dbReference>
<dbReference type="Proteomes" id="UP000031620">
    <property type="component" value="Chromosome"/>
</dbReference>